<dbReference type="InterPro" id="IPR056106">
    <property type="entry name" value="DUF7689"/>
</dbReference>
<gene>
    <name evidence="3" type="ORF">CONLIGDRAFT_699479</name>
</gene>
<accession>A0A1J7IZD0</accession>
<dbReference type="InParanoid" id="A0A1J7IZD0"/>
<keyword evidence="4" id="KW-1185">Reference proteome</keyword>
<protein>
    <recommendedName>
        <fullName evidence="2">DUF7689 domain-containing protein</fullName>
    </recommendedName>
</protein>
<feature type="domain" description="DUF7689" evidence="2">
    <location>
        <begin position="41"/>
        <end position="142"/>
    </location>
</feature>
<evidence type="ECO:0000256" key="1">
    <source>
        <dbReference type="SAM" id="MobiDB-lite"/>
    </source>
</evidence>
<evidence type="ECO:0000259" key="2">
    <source>
        <dbReference type="Pfam" id="PF24738"/>
    </source>
</evidence>
<evidence type="ECO:0000313" key="4">
    <source>
        <dbReference type="Proteomes" id="UP000182658"/>
    </source>
</evidence>
<reference evidence="3 4" key="1">
    <citation type="submission" date="2016-10" db="EMBL/GenBank/DDBJ databases">
        <title>Draft genome sequence of Coniochaeta ligniaria NRRL30616, a lignocellulolytic fungus for bioabatement of inhibitors in plant biomass hydrolysates.</title>
        <authorList>
            <consortium name="DOE Joint Genome Institute"/>
            <person name="Jimenez D.J."/>
            <person name="Hector R.E."/>
            <person name="Riley R."/>
            <person name="Sun H."/>
            <person name="Grigoriev I.V."/>
            <person name="Van Elsas J.D."/>
            <person name="Nichols N.N."/>
        </authorList>
    </citation>
    <scope>NUCLEOTIDE SEQUENCE [LARGE SCALE GENOMIC DNA]</scope>
    <source>
        <strain evidence="3 4">NRRL 30616</strain>
    </source>
</reference>
<dbReference type="EMBL" id="KV875095">
    <property type="protein sequence ID" value="OIW32629.1"/>
    <property type="molecule type" value="Genomic_DNA"/>
</dbReference>
<feature type="compositionally biased region" description="Pro residues" evidence="1">
    <location>
        <begin position="221"/>
        <end position="266"/>
    </location>
</feature>
<feature type="region of interest" description="Disordered" evidence="1">
    <location>
        <begin position="138"/>
        <end position="157"/>
    </location>
</feature>
<sequence length="429" mass="45476">MSFNLQTPRPANDKEIKEWGAFFPKLGSNFRILAPEQEEGSEGCYNCLGWASGEVKNFLSFDIFKEEHLTTLFAQKGLVKCDAEEATIDVWFPRGDIIANHVSKKDPATGRWTSKLGPDGPLIEHDRDALESKEYGSVQLHFGPPSGGAASTQSLSAQSIEPGFATESVPDVTDEDIATVESHAALFSSLAVAPKAKAPVKPSPAKPVAPVKASPAKPVTPAKPTPAKPAPGPTKPPAPVKPAPGKPAPTKPSTPAKPIPAKPTPNPVAAQFEKAYTVWQATWKTPSVRVSSRDDAYKKSAAYTALVKLGPAILPLLAAKLAQKNQIYAVIPWLDLDKGAHKIPSTDDILTQKKAILKTSAATVKALSSDVEEFGLNRDKILGGAINGLKAAADLINDPLFQQIVSRGAPAVAHILDDYAKNGAHGKAI</sequence>
<name>A0A1J7IZD0_9PEZI</name>
<organism evidence="3 4">
    <name type="scientific">Coniochaeta ligniaria NRRL 30616</name>
    <dbReference type="NCBI Taxonomy" id="1408157"/>
    <lineage>
        <taxon>Eukaryota</taxon>
        <taxon>Fungi</taxon>
        <taxon>Dikarya</taxon>
        <taxon>Ascomycota</taxon>
        <taxon>Pezizomycotina</taxon>
        <taxon>Sordariomycetes</taxon>
        <taxon>Sordariomycetidae</taxon>
        <taxon>Coniochaetales</taxon>
        <taxon>Coniochaetaceae</taxon>
        <taxon>Coniochaeta</taxon>
    </lineage>
</organism>
<dbReference type="Pfam" id="PF24738">
    <property type="entry name" value="DUF7689"/>
    <property type="match status" value="1"/>
</dbReference>
<evidence type="ECO:0000313" key="3">
    <source>
        <dbReference type="EMBL" id="OIW32629.1"/>
    </source>
</evidence>
<dbReference type="Proteomes" id="UP000182658">
    <property type="component" value="Unassembled WGS sequence"/>
</dbReference>
<dbReference type="AlphaFoldDB" id="A0A1J7IZD0"/>
<dbReference type="STRING" id="1408157.A0A1J7IZD0"/>
<feature type="compositionally biased region" description="Low complexity" evidence="1">
    <location>
        <begin position="208"/>
        <end position="220"/>
    </location>
</feature>
<feature type="region of interest" description="Disordered" evidence="1">
    <location>
        <begin position="198"/>
        <end position="267"/>
    </location>
</feature>
<proteinExistence type="predicted"/>
<dbReference type="OrthoDB" id="5232863at2759"/>